<name>A0AA39JXE0_ARMTA</name>
<dbReference type="RefSeq" id="XP_060327243.1">
    <property type="nucleotide sequence ID" value="XM_060473926.1"/>
</dbReference>
<evidence type="ECO:0000313" key="2">
    <source>
        <dbReference type="EMBL" id="KAK0450372.1"/>
    </source>
</evidence>
<dbReference type="GeneID" id="85357474"/>
<organism evidence="2 3">
    <name type="scientific">Armillaria tabescens</name>
    <name type="common">Ringless honey mushroom</name>
    <name type="synonym">Agaricus tabescens</name>
    <dbReference type="NCBI Taxonomy" id="1929756"/>
    <lineage>
        <taxon>Eukaryota</taxon>
        <taxon>Fungi</taxon>
        <taxon>Dikarya</taxon>
        <taxon>Basidiomycota</taxon>
        <taxon>Agaricomycotina</taxon>
        <taxon>Agaricomycetes</taxon>
        <taxon>Agaricomycetidae</taxon>
        <taxon>Agaricales</taxon>
        <taxon>Marasmiineae</taxon>
        <taxon>Physalacriaceae</taxon>
        <taxon>Desarmillaria</taxon>
    </lineage>
</organism>
<dbReference type="PANTHER" id="PTHR37171">
    <property type="entry name" value="SERINE/THREONINE-PROTEIN KINASE YRZF-RELATED"/>
    <property type="match status" value="1"/>
</dbReference>
<evidence type="ECO:0000256" key="1">
    <source>
        <dbReference type="SAM" id="Coils"/>
    </source>
</evidence>
<proteinExistence type="predicted"/>
<dbReference type="EMBL" id="JAUEPS010000036">
    <property type="protein sequence ID" value="KAK0450372.1"/>
    <property type="molecule type" value="Genomic_DNA"/>
</dbReference>
<evidence type="ECO:0008006" key="4">
    <source>
        <dbReference type="Google" id="ProtNLM"/>
    </source>
</evidence>
<reference evidence="2" key="1">
    <citation type="submission" date="2023-06" db="EMBL/GenBank/DDBJ databases">
        <authorList>
            <consortium name="Lawrence Berkeley National Laboratory"/>
            <person name="Ahrendt S."/>
            <person name="Sahu N."/>
            <person name="Indic B."/>
            <person name="Wong-Bajracharya J."/>
            <person name="Merenyi Z."/>
            <person name="Ke H.-M."/>
            <person name="Monk M."/>
            <person name="Kocsube S."/>
            <person name="Drula E."/>
            <person name="Lipzen A."/>
            <person name="Balint B."/>
            <person name="Henrissat B."/>
            <person name="Andreopoulos B."/>
            <person name="Martin F.M."/>
            <person name="Harder C.B."/>
            <person name="Rigling D."/>
            <person name="Ford K.L."/>
            <person name="Foster G.D."/>
            <person name="Pangilinan J."/>
            <person name="Papanicolaou A."/>
            <person name="Barry K."/>
            <person name="LaButti K."/>
            <person name="Viragh M."/>
            <person name="Koriabine M."/>
            <person name="Yan M."/>
            <person name="Riley R."/>
            <person name="Champramary S."/>
            <person name="Plett K.L."/>
            <person name="Tsai I.J."/>
            <person name="Slot J."/>
            <person name="Sipos G."/>
            <person name="Plett J."/>
            <person name="Nagy L.G."/>
            <person name="Grigoriev I.V."/>
        </authorList>
    </citation>
    <scope>NUCLEOTIDE SEQUENCE</scope>
    <source>
        <strain evidence="2">CCBAS 213</strain>
    </source>
</reference>
<feature type="coiled-coil region" evidence="1">
    <location>
        <begin position="40"/>
        <end position="67"/>
    </location>
</feature>
<dbReference type="AlphaFoldDB" id="A0AA39JXE0"/>
<dbReference type="Proteomes" id="UP001175211">
    <property type="component" value="Unassembled WGS sequence"/>
</dbReference>
<accession>A0AA39JXE0</accession>
<gene>
    <name evidence="2" type="ORF">EV420DRAFT_1563178</name>
</gene>
<comment type="caution">
    <text evidence="2">The sequence shown here is derived from an EMBL/GenBank/DDBJ whole genome shotgun (WGS) entry which is preliminary data.</text>
</comment>
<sequence length="289" mass="31734">MERAEEALCHAKERGDAVTSTAENEVEECKKMQLKSSMAVAKMEIEAKMAKEKYEEAKATVDDFQDGKCHVSEIYRGLNSYGLFASIGILAARDLPPRHARRKPCVSMALYPLGRTSDKENDEVNQATEGARSSVVALDKENDTRLPLPYVDCGRNILAGGLHGIVCKGTFHGLDGTTIPAVVKLPCLTRDEEGLALTAEDMEHELQVYKALRHIQGSVIPRLYGCGYVYDWYSGRSIPALVLENAGENNLASLGVSTLTEEEKIAIKDVLDAFVRCLLPIDANNYDPV</sequence>
<keyword evidence="1" id="KW-0175">Coiled coil</keyword>
<protein>
    <recommendedName>
        <fullName evidence="4">Protein kinase domain-containing protein</fullName>
    </recommendedName>
</protein>
<dbReference type="InterPro" id="IPR052396">
    <property type="entry name" value="Meiotic_Drive_Suppr_Kinase"/>
</dbReference>
<evidence type="ECO:0000313" key="3">
    <source>
        <dbReference type="Proteomes" id="UP001175211"/>
    </source>
</evidence>
<dbReference type="PANTHER" id="PTHR37171:SF1">
    <property type="entry name" value="SERINE_THREONINE-PROTEIN KINASE YRZF-RELATED"/>
    <property type="match status" value="1"/>
</dbReference>
<keyword evidence="3" id="KW-1185">Reference proteome</keyword>